<reference evidence="2" key="1">
    <citation type="submission" date="2020-04" db="EMBL/GenBank/DDBJ databases">
        <title>Genome Assembly and Annotation of Botryosphaeria dothidea sdau 11-99, a Latent Pathogen of Apple Fruit Ring Rot in China.</title>
        <authorList>
            <person name="Yu C."/>
            <person name="Diao Y."/>
            <person name="Lu Q."/>
            <person name="Zhao J."/>
            <person name="Cui S."/>
            <person name="Peng C."/>
            <person name="He B."/>
            <person name="Liu H."/>
        </authorList>
    </citation>
    <scope>NUCLEOTIDE SEQUENCE [LARGE SCALE GENOMIC DNA]</scope>
    <source>
        <strain evidence="2">Sdau11-99</strain>
    </source>
</reference>
<sequence>MLVFLSFSYTRRHWKTTDGKELLRKEVIRGEGLNFLLVFTFLAWVNATNFTFAFTFIFKLAPEAFLTSNPVWMWITCQAESEFFKAVMFIQAGATFILEAVPYAVYFWAWLHYLRDFDMASFLQALVKPGNIKKSRRNRLYQQSNRFLNRLDRIQELDDAKRRHPNCTHRLLTRLWAFPKWIFSAFLLLSMAAYIGILITSIERTIQEAGLKPADDLLDPSQLLPLVTGILALASALANSLDNRLLLKTPVRFEPSPRGDIVIYTKNGIGLPQKQIAQLIWNATG</sequence>
<dbReference type="AlphaFoldDB" id="A0A8H4N6C9"/>
<feature type="transmembrane region" description="Helical" evidence="1">
    <location>
        <begin position="181"/>
        <end position="202"/>
    </location>
</feature>
<protein>
    <submittedName>
        <fullName evidence="2">Uncharacterized protein</fullName>
    </submittedName>
</protein>
<keyword evidence="1" id="KW-0812">Transmembrane</keyword>
<keyword evidence="1" id="KW-1133">Transmembrane helix</keyword>
<keyword evidence="3" id="KW-1185">Reference proteome</keyword>
<proteinExistence type="predicted"/>
<organism evidence="2 3">
    <name type="scientific">Botryosphaeria dothidea</name>
    <dbReference type="NCBI Taxonomy" id="55169"/>
    <lineage>
        <taxon>Eukaryota</taxon>
        <taxon>Fungi</taxon>
        <taxon>Dikarya</taxon>
        <taxon>Ascomycota</taxon>
        <taxon>Pezizomycotina</taxon>
        <taxon>Dothideomycetes</taxon>
        <taxon>Dothideomycetes incertae sedis</taxon>
        <taxon>Botryosphaeriales</taxon>
        <taxon>Botryosphaeriaceae</taxon>
        <taxon>Botryosphaeria</taxon>
    </lineage>
</organism>
<feature type="transmembrane region" description="Helical" evidence="1">
    <location>
        <begin position="222"/>
        <end position="241"/>
    </location>
</feature>
<evidence type="ECO:0000313" key="3">
    <source>
        <dbReference type="Proteomes" id="UP000572817"/>
    </source>
</evidence>
<feature type="transmembrane region" description="Helical" evidence="1">
    <location>
        <begin position="33"/>
        <end position="58"/>
    </location>
</feature>
<comment type="caution">
    <text evidence="2">The sequence shown here is derived from an EMBL/GenBank/DDBJ whole genome shotgun (WGS) entry which is preliminary data.</text>
</comment>
<dbReference type="Proteomes" id="UP000572817">
    <property type="component" value="Unassembled WGS sequence"/>
</dbReference>
<evidence type="ECO:0000256" key="1">
    <source>
        <dbReference type="SAM" id="Phobius"/>
    </source>
</evidence>
<keyword evidence="1" id="KW-0472">Membrane</keyword>
<dbReference type="EMBL" id="WWBZ02000051">
    <property type="protein sequence ID" value="KAF4304467.1"/>
    <property type="molecule type" value="Genomic_DNA"/>
</dbReference>
<feature type="transmembrane region" description="Helical" evidence="1">
    <location>
        <begin position="88"/>
        <end position="111"/>
    </location>
</feature>
<gene>
    <name evidence="2" type="ORF">GTA08_BOTSDO07510</name>
</gene>
<accession>A0A8H4N6C9</accession>
<name>A0A8H4N6C9_9PEZI</name>
<dbReference type="OrthoDB" id="3945378at2759"/>
<evidence type="ECO:0000313" key="2">
    <source>
        <dbReference type="EMBL" id="KAF4304467.1"/>
    </source>
</evidence>